<accession>H6BSZ7</accession>
<dbReference type="RefSeq" id="XP_009153907.1">
    <property type="nucleotide sequence ID" value="XM_009155659.1"/>
</dbReference>
<dbReference type="HOGENOM" id="CLU_1390238_0_0_1"/>
<reference evidence="2" key="1">
    <citation type="submission" date="2011-07" db="EMBL/GenBank/DDBJ databases">
        <title>The Genome Sequence of Exophiala (Wangiella) dermatitidis NIH/UT8656.</title>
        <authorList>
            <consortium name="The Broad Institute Genome Sequencing Platform"/>
            <person name="Cuomo C."/>
            <person name="Wang Z."/>
            <person name="Hunicke-Smith S."/>
            <person name="Szanislo P.J."/>
            <person name="Earl A."/>
            <person name="Young S.K."/>
            <person name="Zeng Q."/>
            <person name="Gargeya S."/>
            <person name="Fitzgerald M."/>
            <person name="Haas B."/>
            <person name="Abouelleil A."/>
            <person name="Alvarado L."/>
            <person name="Arachchi H.M."/>
            <person name="Berlin A."/>
            <person name="Brown A."/>
            <person name="Chapman S.B."/>
            <person name="Chen Z."/>
            <person name="Dunbar C."/>
            <person name="Freedman E."/>
            <person name="Gearin G."/>
            <person name="Gellesch M."/>
            <person name="Goldberg J."/>
            <person name="Griggs A."/>
            <person name="Gujja S."/>
            <person name="Heiman D."/>
            <person name="Howarth C."/>
            <person name="Larson L."/>
            <person name="Lui A."/>
            <person name="MacDonald P.J.P."/>
            <person name="Montmayeur A."/>
            <person name="Murphy C."/>
            <person name="Neiman D."/>
            <person name="Pearson M."/>
            <person name="Priest M."/>
            <person name="Roberts A."/>
            <person name="Saif S."/>
            <person name="Shea T."/>
            <person name="Shenoy N."/>
            <person name="Sisk P."/>
            <person name="Stolte C."/>
            <person name="Sykes S."/>
            <person name="Wortman J."/>
            <person name="Nusbaum C."/>
            <person name="Birren B."/>
        </authorList>
    </citation>
    <scope>NUCLEOTIDE SEQUENCE</scope>
    <source>
        <strain evidence="2">NIH/UT8656</strain>
    </source>
</reference>
<dbReference type="InParanoid" id="H6BSZ7"/>
<keyword evidence="3" id="KW-1185">Reference proteome</keyword>
<feature type="compositionally biased region" description="Basic residues" evidence="1">
    <location>
        <begin position="164"/>
        <end position="181"/>
    </location>
</feature>
<dbReference type="VEuPathDB" id="FungiDB:HMPREF1120_01639"/>
<feature type="region of interest" description="Disordered" evidence="1">
    <location>
        <begin position="161"/>
        <end position="196"/>
    </location>
</feature>
<evidence type="ECO:0000313" key="3">
    <source>
        <dbReference type="Proteomes" id="UP000007304"/>
    </source>
</evidence>
<gene>
    <name evidence="2" type="ORF">HMPREF1120_01639</name>
</gene>
<name>H6BSZ7_EXODN</name>
<dbReference type="AlphaFoldDB" id="H6BSZ7"/>
<feature type="compositionally biased region" description="Gly residues" evidence="1">
    <location>
        <begin position="186"/>
        <end position="196"/>
    </location>
</feature>
<proteinExistence type="predicted"/>
<feature type="compositionally biased region" description="Pro residues" evidence="1">
    <location>
        <begin position="17"/>
        <end position="37"/>
    </location>
</feature>
<evidence type="ECO:0000256" key="1">
    <source>
        <dbReference type="SAM" id="MobiDB-lite"/>
    </source>
</evidence>
<dbReference type="GeneID" id="20306278"/>
<dbReference type="EMBL" id="JH226131">
    <property type="protein sequence ID" value="EHY53446.1"/>
    <property type="molecule type" value="Genomic_DNA"/>
</dbReference>
<dbReference type="Proteomes" id="UP000007304">
    <property type="component" value="Unassembled WGS sequence"/>
</dbReference>
<protein>
    <submittedName>
        <fullName evidence="2">Uncharacterized protein</fullName>
    </submittedName>
</protein>
<evidence type="ECO:0000313" key="2">
    <source>
        <dbReference type="EMBL" id="EHY53446.1"/>
    </source>
</evidence>
<sequence>MSVLPADVDETVTSRPPRIPPPPVPLPTSAPPSPKVLPLPDGAVVAAVGDMEPAPPSLPSLPPCPKRKKRKRNEEEEEEEESFWGQEPSEQPAEKQTEMKPSIKTSKKLVSPAKEAQSSKTSTALLPVVNEVEPSLKTTIRPEIVAQSSVKAKLERIYALANAQKRHKRSKTPRNKKQTKKPWKEGIGGGEGGGDL</sequence>
<organism evidence="2 3">
    <name type="scientific">Exophiala dermatitidis (strain ATCC 34100 / CBS 525.76 / NIH/UT8656)</name>
    <name type="common">Black yeast</name>
    <name type="synonym">Wangiella dermatitidis</name>
    <dbReference type="NCBI Taxonomy" id="858893"/>
    <lineage>
        <taxon>Eukaryota</taxon>
        <taxon>Fungi</taxon>
        <taxon>Dikarya</taxon>
        <taxon>Ascomycota</taxon>
        <taxon>Pezizomycotina</taxon>
        <taxon>Eurotiomycetes</taxon>
        <taxon>Chaetothyriomycetidae</taxon>
        <taxon>Chaetothyriales</taxon>
        <taxon>Herpotrichiellaceae</taxon>
        <taxon>Exophiala</taxon>
    </lineage>
</organism>
<feature type="compositionally biased region" description="Pro residues" evidence="1">
    <location>
        <begin position="53"/>
        <end position="64"/>
    </location>
</feature>
<feature type="region of interest" description="Disordered" evidence="1">
    <location>
        <begin position="1"/>
        <end position="123"/>
    </location>
</feature>